<evidence type="ECO:0000313" key="2">
    <source>
        <dbReference type="Proteomes" id="UP001234297"/>
    </source>
</evidence>
<proteinExistence type="predicted"/>
<sequence length="72" mass="8135">MKKKKKKERPKFRLSPAFPLRQSIEGENTTGPLGELSLSVIILIFIFFSLCRGGKGEKIKAPLPHLSRSNRL</sequence>
<protein>
    <submittedName>
        <fullName evidence="1">Uncharacterized protein</fullName>
    </submittedName>
</protein>
<reference evidence="1 2" key="1">
    <citation type="journal article" date="2022" name="Hortic Res">
        <title>A haplotype resolved chromosomal level avocado genome allows analysis of novel avocado genes.</title>
        <authorList>
            <person name="Nath O."/>
            <person name="Fletcher S.J."/>
            <person name="Hayward A."/>
            <person name="Shaw L.M."/>
            <person name="Masouleh A.K."/>
            <person name="Furtado A."/>
            <person name="Henry R.J."/>
            <person name="Mitter N."/>
        </authorList>
    </citation>
    <scope>NUCLEOTIDE SEQUENCE [LARGE SCALE GENOMIC DNA]</scope>
    <source>
        <strain evidence="2">cv. Hass</strain>
    </source>
</reference>
<organism evidence="1 2">
    <name type="scientific">Persea americana</name>
    <name type="common">Avocado</name>
    <dbReference type="NCBI Taxonomy" id="3435"/>
    <lineage>
        <taxon>Eukaryota</taxon>
        <taxon>Viridiplantae</taxon>
        <taxon>Streptophyta</taxon>
        <taxon>Embryophyta</taxon>
        <taxon>Tracheophyta</taxon>
        <taxon>Spermatophyta</taxon>
        <taxon>Magnoliopsida</taxon>
        <taxon>Magnoliidae</taxon>
        <taxon>Laurales</taxon>
        <taxon>Lauraceae</taxon>
        <taxon>Persea</taxon>
    </lineage>
</organism>
<keyword evidence="2" id="KW-1185">Reference proteome</keyword>
<evidence type="ECO:0000313" key="1">
    <source>
        <dbReference type="EMBL" id="KAJ8646521.1"/>
    </source>
</evidence>
<dbReference type="EMBL" id="CM056810">
    <property type="protein sequence ID" value="KAJ8646521.1"/>
    <property type="molecule type" value="Genomic_DNA"/>
</dbReference>
<comment type="caution">
    <text evidence="1">The sequence shown here is derived from an EMBL/GenBank/DDBJ whole genome shotgun (WGS) entry which is preliminary data.</text>
</comment>
<accession>A0ACC2MM88</accession>
<gene>
    <name evidence="1" type="ORF">MRB53_008269</name>
</gene>
<name>A0ACC2MM88_PERAE</name>
<dbReference type="Proteomes" id="UP001234297">
    <property type="component" value="Chromosome 2"/>
</dbReference>